<keyword evidence="1" id="KW-0175">Coiled coil</keyword>
<evidence type="ECO:0000313" key="3">
    <source>
        <dbReference type="Proteomes" id="UP000193228"/>
    </source>
</evidence>
<evidence type="ECO:0000313" key="2">
    <source>
        <dbReference type="EMBL" id="SMG28348.1"/>
    </source>
</evidence>
<protein>
    <submittedName>
        <fullName evidence="2">Uncharacterized protein</fullName>
    </submittedName>
</protein>
<feature type="coiled-coil region" evidence="1">
    <location>
        <begin position="1"/>
        <end position="57"/>
    </location>
</feature>
<reference evidence="3" key="1">
    <citation type="submission" date="2017-04" db="EMBL/GenBank/DDBJ databases">
        <authorList>
            <person name="Varghese N."/>
            <person name="Submissions S."/>
        </authorList>
    </citation>
    <scope>NUCLEOTIDE SEQUENCE [LARGE SCALE GENOMIC DNA]</scope>
    <source>
        <strain evidence="3">LMG 29540</strain>
    </source>
</reference>
<accession>A0A1X7JJL9</accession>
<name>A0A1X7JJL9_9BURK</name>
<dbReference type="AlphaFoldDB" id="A0A1X7JJL9"/>
<evidence type="ECO:0000256" key="1">
    <source>
        <dbReference type="SAM" id="Coils"/>
    </source>
</evidence>
<sequence>MSKQTKRAKRVLKRAQRLENRIDVIIGASLQELEDSVSAAEQLVRELEMDIAAMEAQDIPLEARH</sequence>
<gene>
    <name evidence="2" type="ORF">SAMN06265784_102752</name>
</gene>
<proteinExistence type="predicted"/>
<dbReference type="STRING" id="1515439.SAMN06265784_102752"/>
<dbReference type="RefSeq" id="WP_085481921.1">
    <property type="nucleotide sequence ID" value="NZ_FXAT01000002.1"/>
</dbReference>
<dbReference type="EMBL" id="FXAT01000002">
    <property type="protein sequence ID" value="SMG28348.1"/>
    <property type="molecule type" value="Genomic_DNA"/>
</dbReference>
<dbReference type="Proteomes" id="UP000193228">
    <property type="component" value="Unassembled WGS sequence"/>
</dbReference>
<keyword evidence="3" id="KW-1185">Reference proteome</keyword>
<organism evidence="2 3">
    <name type="scientific">Paraburkholderia susongensis</name>
    <dbReference type="NCBI Taxonomy" id="1515439"/>
    <lineage>
        <taxon>Bacteria</taxon>
        <taxon>Pseudomonadati</taxon>
        <taxon>Pseudomonadota</taxon>
        <taxon>Betaproteobacteria</taxon>
        <taxon>Burkholderiales</taxon>
        <taxon>Burkholderiaceae</taxon>
        <taxon>Paraburkholderia</taxon>
    </lineage>
</organism>